<dbReference type="GO" id="GO:0007160">
    <property type="term" value="P:cell-matrix adhesion"/>
    <property type="evidence" value="ECO:0007669"/>
    <property type="project" value="TreeGrafter"/>
</dbReference>
<sequence length="2254" mass="241252">MGGTCRLALLTALGFALAFIQGSPHVAGQSLAVVNCTGVNVTELGNALLGVNITAAQLENFTAEEFACLNDSTLSLIPADQLAQLYMSKFLNSTIVSRSVTLNLRNLTLLGNVLDGINKTISADVRTVMMTTIWDTLKPSLATLSDAEGTKWFQTRLVPFLPSITAVEIADIPINVSCVNFITMSQSLSGVYGTISKDIQLAALNKINNFLVADVTMMNKNCTQNINSSTLLNTYFGKFSALANYSDFEVSPAFKGAEVLNLLTPAQLADYAAKPNVQNNATLLSAIFLNINGIDNMATFVDRFDVVANKSFEAPARAVVMAGVWTKLGPSLAAMPDADVSTWFNQRLSPLILPGITAEMVANITTGLNCTAFVSISQSLSGVYGTISKDIQLAALNKINNFLVADVTMMNKNCTQNINSSTLLNTYFGKFSALANYSDFEVFPAFKGAEVLNLLSPAQLAEYAAKPNVQNNVTLLSAIFPNINSIDNMATFVDRFDVVANKSFEAPAQAAVMAGVWTKLGPSLAAMPDADVSTWFNQRLSPLILPGITAEMVANITTGLNCTAFASISQSLSGVYGTISKDIQLAALNKINNFLVADVTMMNKNCTQNINSSTLLNTYFGKFSALANYSDFEVFPAFKGAEVLNLLSPAQLADYAAKPNVQNNATLLSAIFPNINGIDNMATFVDRFDVVANKSFEAPARAVVMAGVWTKLGPSLSAMPDADVSTWFNQRLSPLILPGITAGMVGNISTGLNCTAFTSISQSLSGVYGTISKDTQLAALNKINNFLVADVTMMNKNCTQNINSSTLLNTYFGKFSALANYSDFEVFPAFKGAEVLNLLSPAQLADYAAKPNVQNNVTLLSAIFPNINSIDNMATFVDRFDVVANKSFEAPARAVVMASVWTKLGPSLAAMPDADVSTWFNQRLSPLILPGITAEMVANITTGLNCTAFASISQSLSGVYGTISKDIQLAALNKINNFLVADVTMMNKNCTQNINSSTLLNTYFGKFSALANYSDFEVFPAFKGAEVLNLLSPAQLADYAAKPNVQNNATLLSAIFPNINGIDNMATFVDRFNVVANKSFEAPAQAAVMAGVWTKLGPSLAAMPDADVSTWFNQRLSPLILPGITPDILATFPTQFNCTVFASIVGSLDSVSISNESKVSTYKWIIKYLSSNGSSHRCFTPGNTTTQWLDSSLRGFKSNLILPDFLSILNNNASIVPANELLALLNVTTFSNYSGAMTQLFDNYSPIDVLLEAYNKNFSTSYNSLNGAVKSAVVTSAFGRFGKELKLSPNNVTSTRWFSTYMPMFLPDVNKDALALVSLSDCSIYASAVDPFKNIYPKLTLDNRIAVHDWLVANLNSTNASRPPCFVGKNSWLTDNLQQYFLLTNKAELEMLVTNNSQLVEFLIHQSTLDQLANANNLTTDMMNYLVQQMHAGKINLTSVPNPLLCSYVVAYSSELTADNSNVLLGNLTACEVSLPNTKDKDKLHVIIVSKLTNYTSDVIKSLGGAVVAVPFSDIDKKFTSGMVLDTLPQLGSQSGWSLGQTRKLLMKLGDQYAVNSSKSLEGLGTLVSGVSSDTFKRMDADQLKNYMINSNMSVNIQTLPPGIQSVIVSKLLVDKNMTIEYINRLPPSTVTQIPPESLRSLTNKSLSIFSKGQWTDSQAVILLDELKDNNIASIITTAPNLLPGFSCGQLKASDNVKDFLNTVTTVKGQLTGSQESCLAEKLLNTADESVPSTVLMLLPASRQNFGVNCQKVFTKMGKGNINKVPMDKTRTNLLTNALSCLHISKENLTADSIAVLGNLSCMLSDNQIKNADSSILMHLSQCRVYTDAQATSIQEKLIVFYKNSSTWTSQTLTEMGDMVTTLNNTTLYAINQSQLTPLKDYVAALSQATYTGPARLNFSPNVTLINLRLAALINGGGGGGGGGRRKRGAPDTCPLGTPLTRTSIVDQGPLLVLMSAANLNACLPLDVFSQSIEDLGKVKFLPDQLAVLKGKLNTAFPTPVPQDVLLILGTLALGFTPDELRQLNLSSIDTVAKLAQTPGWSTDQIKAVASNYESTNNVPQLTSSDLKSLGVFVSGLSDVGQINNDAYKAAAESIGNVATYSPDQLTKLWSKANSSFSGFPAGSITQIGSVVAGASAADINNLGESQIGEIKPLAIPLIPLSVFKGLNVMTVNSLSRDSALSISNSQYNQLSIAAQAALAQRLASFVAYTAPNAPGSGYVEVPSPPAGGAQSLSATAMTLVAVLLLPSLGLLLA</sequence>
<evidence type="ECO:0000256" key="2">
    <source>
        <dbReference type="ARBA" id="ARBA00011016"/>
    </source>
</evidence>
<reference evidence="9" key="1">
    <citation type="submission" date="2025-08" db="UniProtKB">
        <authorList>
            <consortium name="RefSeq"/>
        </authorList>
    </citation>
    <scope>IDENTIFICATION</scope>
    <source>
        <tissue evidence="9">Sperm</tissue>
    </source>
</reference>
<protein>
    <submittedName>
        <fullName evidence="9">Uncharacterized protein LOC116946041 isoform X1</fullName>
    </submittedName>
</protein>
<proteinExistence type="inferred from homology"/>
<evidence type="ECO:0000256" key="4">
    <source>
        <dbReference type="ARBA" id="ARBA00022889"/>
    </source>
</evidence>
<keyword evidence="6" id="KW-0325">Glycoprotein</keyword>
<organism evidence="8 9">
    <name type="scientific">Petromyzon marinus</name>
    <name type="common">Sea lamprey</name>
    <dbReference type="NCBI Taxonomy" id="7757"/>
    <lineage>
        <taxon>Eukaryota</taxon>
        <taxon>Metazoa</taxon>
        <taxon>Chordata</taxon>
        <taxon>Craniata</taxon>
        <taxon>Vertebrata</taxon>
        <taxon>Cyclostomata</taxon>
        <taxon>Hyperoartia</taxon>
        <taxon>Petromyzontiformes</taxon>
        <taxon>Petromyzontidae</taxon>
        <taxon>Petromyzon</taxon>
    </lineage>
</organism>
<keyword evidence="5" id="KW-0472">Membrane</keyword>
<dbReference type="PANTHER" id="PTHR23412">
    <property type="entry name" value="STEREOCILIN RELATED"/>
    <property type="match status" value="1"/>
</dbReference>
<dbReference type="KEGG" id="pmrn:116946041"/>
<evidence type="ECO:0000256" key="3">
    <source>
        <dbReference type="ARBA" id="ARBA00022729"/>
    </source>
</evidence>
<dbReference type="Gene3D" id="1.20.970.40">
    <property type="match status" value="1"/>
</dbReference>
<evidence type="ECO:0000313" key="8">
    <source>
        <dbReference type="Proteomes" id="UP001318040"/>
    </source>
</evidence>
<evidence type="ECO:0000256" key="5">
    <source>
        <dbReference type="ARBA" id="ARBA00023136"/>
    </source>
</evidence>
<feature type="chain" id="PRO_5042504549" evidence="7">
    <location>
        <begin position="23"/>
        <end position="2254"/>
    </location>
</feature>
<dbReference type="InterPro" id="IPR010335">
    <property type="entry name" value="Mesothelin"/>
</dbReference>
<dbReference type="GO" id="GO:0009986">
    <property type="term" value="C:cell surface"/>
    <property type="evidence" value="ECO:0007669"/>
    <property type="project" value="TreeGrafter"/>
</dbReference>
<dbReference type="Proteomes" id="UP001318040">
    <property type="component" value="Chromosome 26"/>
</dbReference>
<comment type="similarity">
    <text evidence="2">Belongs to the mesothelin family.</text>
</comment>
<evidence type="ECO:0000256" key="6">
    <source>
        <dbReference type="ARBA" id="ARBA00023180"/>
    </source>
</evidence>
<dbReference type="RefSeq" id="XP_032816753.1">
    <property type="nucleotide sequence ID" value="XM_032960862.1"/>
</dbReference>
<gene>
    <name evidence="9" type="primary">LOC116946041</name>
</gene>
<dbReference type="Pfam" id="PF06060">
    <property type="entry name" value="Mesothelin"/>
    <property type="match status" value="1"/>
</dbReference>
<keyword evidence="3 7" id="KW-0732">Signal</keyword>
<evidence type="ECO:0000256" key="1">
    <source>
        <dbReference type="ARBA" id="ARBA00004370"/>
    </source>
</evidence>
<comment type="subcellular location">
    <subcellularLocation>
        <location evidence="1">Membrane</location>
    </subcellularLocation>
</comment>
<dbReference type="GO" id="GO:0016020">
    <property type="term" value="C:membrane"/>
    <property type="evidence" value="ECO:0007669"/>
    <property type="project" value="UniProtKB-SubCell"/>
</dbReference>
<name>A0AAJ7THJ0_PETMA</name>
<evidence type="ECO:0000313" key="9">
    <source>
        <dbReference type="RefSeq" id="XP_032816753.1"/>
    </source>
</evidence>
<evidence type="ECO:0000256" key="7">
    <source>
        <dbReference type="SAM" id="SignalP"/>
    </source>
</evidence>
<keyword evidence="8" id="KW-1185">Reference proteome</keyword>
<keyword evidence="4" id="KW-0130">Cell adhesion</keyword>
<dbReference type="InterPro" id="IPR026664">
    <property type="entry name" value="Stereocilin-rel"/>
</dbReference>
<dbReference type="PANTHER" id="PTHR23412:SF17">
    <property type="entry name" value="OTOANCORIN"/>
    <property type="match status" value="1"/>
</dbReference>
<feature type="signal peptide" evidence="7">
    <location>
        <begin position="1"/>
        <end position="22"/>
    </location>
</feature>
<accession>A0AAJ7THJ0</accession>